<dbReference type="Proteomes" id="UP001176961">
    <property type="component" value="Unassembled WGS sequence"/>
</dbReference>
<evidence type="ECO:0000313" key="3">
    <source>
        <dbReference type="Proteomes" id="UP001176961"/>
    </source>
</evidence>
<keyword evidence="1" id="KW-0732">Signal</keyword>
<dbReference type="InterPro" id="IPR052501">
    <property type="entry name" value="Alpha-1-2_FucT"/>
</dbReference>
<protein>
    <recommendedName>
        <fullName evidence="4">L-Fucosyltransferase</fullName>
    </recommendedName>
</protein>
<dbReference type="CDD" id="cd11301">
    <property type="entry name" value="Fut1_Fut2_like"/>
    <property type="match status" value="1"/>
</dbReference>
<gene>
    <name evidence="2" type="ORF">CYNAS_LOCUS17648</name>
</gene>
<keyword evidence="3" id="KW-1185">Reference proteome</keyword>
<dbReference type="PANTHER" id="PTHR22898">
    <property type="entry name" value="UNCHARACTERIZED GLYCOSOL TRANSFERASE-RELATED"/>
    <property type="match status" value="1"/>
</dbReference>
<evidence type="ECO:0000256" key="1">
    <source>
        <dbReference type="SAM" id="SignalP"/>
    </source>
</evidence>
<reference evidence="2" key="1">
    <citation type="submission" date="2023-07" db="EMBL/GenBank/DDBJ databases">
        <authorList>
            <consortium name="CYATHOMIX"/>
        </authorList>
    </citation>
    <scope>NUCLEOTIDE SEQUENCE</scope>
    <source>
        <strain evidence="2">N/A</strain>
    </source>
</reference>
<evidence type="ECO:0000313" key="2">
    <source>
        <dbReference type="EMBL" id="CAJ0605665.1"/>
    </source>
</evidence>
<feature type="chain" id="PRO_5041360409" description="L-Fucosyltransferase" evidence="1">
    <location>
        <begin position="31"/>
        <end position="343"/>
    </location>
</feature>
<name>A0AA36H7R0_CYLNA</name>
<accession>A0AA36H7R0</accession>
<dbReference type="PANTHER" id="PTHR22898:SF3">
    <property type="entry name" value="ALPHA-1,2-FUCOSYLTRANSFERASE-RELATED"/>
    <property type="match status" value="1"/>
</dbReference>
<dbReference type="AlphaFoldDB" id="A0AA36H7R0"/>
<feature type="signal peptide" evidence="1">
    <location>
        <begin position="1"/>
        <end position="30"/>
    </location>
</feature>
<comment type="caution">
    <text evidence="2">The sequence shown here is derived from an EMBL/GenBank/DDBJ whole genome shotgun (WGS) entry which is preliminary data.</text>
</comment>
<proteinExistence type="predicted"/>
<evidence type="ECO:0008006" key="4">
    <source>
        <dbReference type="Google" id="ProtNLM"/>
    </source>
</evidence>
<organism evidence="2 3">
    <name type="scientific">Cylicocyclus nassatus</name>
    <name type="common">Nematode worm</name>
    <dbReference type="NCBI Taxonomy" id="53992"/>
    <lineage>
        <taxon>Eukaryota</taxon>
        <taxon>Metazoa</taxon>
        <taxon>Ecdysozoa</taxon>
        <taxon>Nematoda</taxon>
        <taxon>Chromadorea</taxon>
        <taxon>Rhabditida</taxon>
        <taxon>Rhabditina</taxon>
        <taxon>Rhabditomorpha</taxon>
        <taxon>Strongyloidea</taxon>
        <taxon>Strongylidae</taxon>
        <taxon>Cylicocyclus</taxon>
    </lineage>
</organism>
<sequence length="343" mass="40353">MRLRTKAKYAGVFVFATLCLLAMHNHGSSTFNTVIEQYKERTFQIWLEQGSFEPDRTSVEQKKYVGFHLNKGRLGNQLFHLFSGYGIARTINRIHYLPFERHRAYVEKYLTYLERVFPLLNKTYVLAKNGTKQRVVKFARRFDAYADPSRLKNFTDQFLLLDFVYAQNVRYFEEYANDVRAILQFSEEMKSNGSIITHSLQSHSNSMCIHIRMTDSIKHKWHTDVNKTVTAVNALAKKKNMSHFLLFGDDQQVMINMSQVIIRDGGWKNDAVIISNYQEAMDLYLSSQMCRSFLITAPVSTFGWWLAFFAKDQSAVYYLNVTRPKAYKRRKEHFMKSWHLYPV</sequence>
<dbReference type="EMBL" id="CATQJL010000316">
    <property type="protein sequence ID" value="CAJ0605665.1"/>
    <property type="molecule type" value="Genomic_DNA"/>
</dbReference>